<keyword evidence="4 7" id="KW-0547">Nucleotide-binding</keyword>
<evidence type="ECO:0000256" key="8">
    <source>
        <dbReference type="NCBIfam" id="TIGR00191"/>
    </source>
</evidence>
<comment type="pathway">
    <text evidence="7">Amino-acid biosynthesis; L-threonine biosynthesis; L-threonine from L-aspartate: step 4/5.</text>
</comment>
<sequence length="315" mass="34126">MISVRVPATSANMGSGYDSIGLALGFYNVFKVKGFLERGIYKIEVLGEGAGEAEKPEENGFILAYEATCRRWGIEPPGLDLLSLNAIPFCRGLGSSSSAIVGGVMVANELRDEPLSKEELLPLMVELEGHPDNVVPCCLGGFVVSCWLDGDLRYVRLPCGEDEMTAVVAVPDVRVPTSQARAALPKTVPMEDAVFNLGRSALLAASWATGKWENLSLAVGDRLHQPFRSKLFPGGEKILDTLREIPGCDGVAISGSGPTMVAFTRWSPEKLARPMCRIFAEAGVHSRFFVLDVDRYGASVETTADFKVPEERRCR</sequence>
<dbReference type="InterPro" id="IPR014721">
    <property type="entry name" value="Ribsml_uS5_D2-typ_fold_subgr"/>
</dbReference>
<keyword evidence="3 7" id="KW-0791">Threonine biosynthesis</keyword>
<feature type="binding site" evidence="7">
    <location>
        <begin position="88"/>
        <end position="98"/>
    </location>
    <ligand>
        <name>ATP</name>
        <dbReference type="ChEBI" id="CHEBI:30616"/>
    </ligand>
</feature>
<dbReference type="InterPro" id="IPR000870">
    <property type="entry name" value="Homoserine_kinase"/>
</dbReference>
<dbReference type="EC" id="2.7.1.39" evidence="7 8"/>
<dbReference type="Proteomes" id="UP001200430">
    <property type="component" value="Unassembled WGS sequence"/>
</dbReference>
<dbReference type="PANTHER" id="PTHR20861">
    <property type="entry name" value="HOMOSERINE/4-DIPHOSPHOCYTIDYL-2-C-METHYL-D-ERYTHRITOL KINASE"/>
    <property type="match status" value="1"/>
</dbReference>
<evidence type="ECO:0000313" key="12">
    <source>
        <dbReference type="Proteomes" id="UP001200430"/>
    </source>
</evidence>
<dbReference type="SUPFAM" id="SSF55060">
    <property type="entry name" value="GHMP Kinase, C-terminal domain"/>
    <property type="match status" value="1"/>
</dbReference>
<dbReference type="Gene3D" id="3.30.70.890">
    <property type="entry name" value="GHMP kinase, C-terminal domain"/>
    <property type="match status" value="1"/>
</dbReference>
<keyword evidence="1 7" id="KW-0028">Amino-acid biosynthesis</keyword>
<dbReference type="InterPro" id="IPR013750">
    <property type="entry name" value="GHMP_kinase_C_dom"/>
</dbReference>
<proteinExistence type="inferred from homology"/>
<dbReference type="RefSeq" id="WP_236098665.1">
    <property type="nucleotide sequence ID" value="NZ_JAKGUD010000003.1"/>
</dbReference>
<dbReference type="GO" id="GO:0004413">
    <property type="term" value="F:homoserine kinase activity"/>
    <property type="evidence" value="ECO:0007669"/>
    <property type="project" value="UniProtKB-EC"/>
</dbReference>
<evidence type="ECO:0000256" key="2">
    <source>
        <dbReference type="ARBA" id="ARBA00022679"/>
    </source>
</evidence>
<organism evidence="11 12">
    <name type="scientific">Dethiosulfovibrio marinus</name>
    <dbReference type="NCBI Taxonomy" id="133532"/>
    <lineage>
        <taxon>Bacteria</taxon>
        <taxon>Thermotogati</taxon>
        <taxon>Synergistota</taxon>
        <taxon>Synergistia</taxon>
        <taxon>Synergistales</taxon>
        <taxon>Dethiosulfovibrionaceae</taxon>
        <taxon>Dethiosulfovibrio</taxon>
    </lineage>
</organism>
<dbReference type="EMBL" id="JAKGUD010000003">
    <property type="protein sequence ID" value="MCF4141905.1"/>
    <property type="molecule type" value="Genomic_DNA"/>
</dbReference>
<dbReference type="InterPro" id="IPR006204">
    <property type="entry name" value="GHMP_kinase_N_dom"/>
</dbReference>
<comment type="subcellular location">
    <subcellularLocation>
        <location evidence="7">Cytoplasm</location>
    </subcellularLocation>
</comment>
<dbReference type="Pfam" id="PF00288">
    <property type="entry name" value="GHMP_kinases_N"/>
    <property type="match status" value="1"/>
</dbReference>
<comment type="catalytic activity">
    <reaction evidence="7">
        <text>L-homoserine + ATP = O-phospho-L-homoserine + ADP + H(+)</text>
        <dbReference type="Rhea" id="RHEA:13985"/>
        <dbReference type="ChEBI" id="CHEBI:15378"/>
        <dbReference type="ChEBI" id="CHEBI:30616"/>
        <dbReference type="ChEBI" id="CHEBI:57476"/>
        <dbReference type="ChEBI" id="CHEBI:57590"/>
        <dbReference type="ChEBI" id="CHEBI:456216"/>
        <dbReference type="EC" id="2.7.1.39"/>
    </reaction>
</comment>
<dbReference type="Gene3D" id="3.30.230.10">
    <property type="match status" value="1"/>
</dbReference>
<evidence type="ECO:0000256" key="4">
    <source>
        <dbReference type="ARBA" id="ARBA00022741"/>
    </source>
</evidence>
<dbReference type="SUPFAM" id="SSF54211">
    <property type="entry name" value="Ribosomal protein S5 domain 2-like"/>
    <property type="match status" value="1"/>
</dbReference>
<comment type="similarity">
    <text evidence="7">Belongs to the GHMP kinase family. Homoserine kinase subfamily.</text>
</comment>
<dbReference type="NCBIfam" id="TIGR00191">
    <property type="entry name" value="thrB"/>
    <property type="match status" value="1"/>
</dbReference>
<reference evidence="11 12" key="1">
    <citation type="submission" date="2022-01" db="EMBL/GenBank/DDBJ databases">
        <title>Dethiosulfovibrio faecalis sp. nov., a novel proteolytic, non-sulfur-reducing bacterium isolated from a marine aquaculture solid waste bioreactor.</title>
        <authorList>
            <person name="Grabowski S."/>
            <person name="Apolinario E."/>
            <person name="Schneider N."/>
            <person name="Marshall C.W."/>
            <person name="Sowers K.R."/>
        </authorList>
    </citation>
    <scope>NUCLEOTIDE SEQUENCE [LARGE SCALE GENOMIC DNA]</scope>
    <source>
        <strain evidence="11 12">DSM 12537</strain>
    </source>
</reference>
<feature type="domain" description="GHMP kinase C-terminal" evidence="10">
    <location>
        <begin position="211"/>
        <end position="276"/>
    </location>
</feature>
<gene>
    <name evidence="7 11" type="primary">thrB</name>
    <name evidence="11" type="ORF">L2W38_03630</name>
</gene>
<comment type="caution">
    <text evidence="11">The sequence shown here is derived from an EMBL/GenBank/DDBJ whole genome shotgun (WGS) entry which is preliminary data.</text>
</comment>
<evidence type="ECO:0000313" key="11">
    <source>
        <dbReference type="EMBL" id="MCF4141905.1"/>
    </source>
</evidence>
<dbReference type="InterPro" id="IPR036554">
    <property type="entry name" value="GHMP_kinase_C_sf"/>
</dbReference>
<accession>A0ABS9EPU3</accession>
<evidence type="ECO:0000256" key="5">
    <source>
        <dbReference type="ARBA" id="ARBA00022777"/>
    </source>
</evidence>
<dbReference type="InterPro" id="IPR020568">
    <property type="entry name" value="Ribosomal_Su5_D2-typ_SF"/>
</dbReference>
<dbReference type="PANTHER" id="PTHR20861:SF1">
    <property type="entry name" value="HOMOSERINE KINASE"/>
    <property type="match status" value="1"/>
</dbReference>
<dbReference type="Pfam" id="PF08544">
    <property type="entry name" value="GHMP_kinases_C"/>
    <property type="match status" value="1"/>
</dbReference>
<protein>
    <recommendedName>
        <fullName evidence="7 8">Homoserine kinase</fullName>
        <shortName evidence="7">HK</shortName>
        <shortName evidence="7">HSK</shortName>
        <ecNumber evidence="7 8">2.7.1.39</ecNumber>
    </recommendedName>
</protein>
<comment type="function">
    <text evidence="7">Catalyzes the ATP-dependent phosphorylation of L-homoserine to L-homoserine phosphate.</text>
</comment>
<evidence type="ECO:0000256" key="7">
    <source>
        <dbReference type="HAMAP-Rule" id="MF_00384"/>
    </source>
</evidence>
<keyword evidence="6 7" id="KW-0067">ATP-binding</keyword>
<evidence type="ECO:0000256" key="1">
    <source>
        <dbReference type="ARBA" id="ARBA00022605"/>
    </source>
</evidence>
<evidence type="ECO:0000256" key="6">
    <source>
        <dbReference type="ARBA" id="ARBA00022840"/>
    </source>
</evidence>
<evidence type="ECO:0000259" key="9">
    <source>
        <dbReference type="Pfam" id="PF00288"/>
    </source>
</evidence>
<evidence type="ECO:0000256" key="3">
    <source>
        <dbReference type="ARBA" id="ARBA00022697"/>
    </source>
</evidence>
<dbReference type="PIRSF" id="PIRSF000676">
    <property type="entry name" value="Homoser_kin"/>
    <property type="match status" value="1"/>
</dbReference>
<keyword evidence="2 7" id="KW-0808">Transferase</keyword>
<evidence type="ECO:0000259" key="10">
    <source>
        <dbReference type="Pfam" id="PF08544"/>
    </source>
</evidence>
<keyword evidence="12" id="KW-1185">Reference proteome</keyword>
<dbReference type="HAMAP" id="MF_00384">
    <property type="entry name" value="Homoser_kinase"/>
    <property type="match status" value="1"/>
</dbReference>
<keyword evidence="7" id="KW-0963">Cytoplasm</keyword>
<dbReference type="PRINTS" id="PR00958">
    <property type="entry name" value="HOMSERKINASE"/>
</dbReference>
<feature type="domain" description="GHMP kinase N-terminal" evidence="9">
    <location>
        <begin position="64"/>
        <end position="141"/>
    </location>
</feature>
<keyword evidence="5 7" id="KW-0418">Kinase</keyword>
<name>A0ABS9EPU3_9BACT</name>